<keyword evidence="1" id="KW-0812">Transmembrane</keyword>
<protein>
    <recommendedName>
        <fullName evidence="4">HTH cro/C1-type domain-containing protein</fullName>
    </recommendedName>
</protein>
<dbReference type="STRING" id="1797589.A2784_04730"/>
<accession>A0A1G1VNU7</accession>
<evidence type="ECO:0000256" key="1">
    <source>
        <dbReference type="SAM" id="Phobius"/>
    </source>
</evidence>
<name>A0A1G1VNU7_9BACT</name>
<reference evidence="2 3" key="1">
    <citation type="journal article" date="2016" name="Nat. Commun.">
        <title>Thousands of microbial genomes shed light on interconnected biogeochemical processes in an aquifer system.</title>
        <authorList>
            <person name="Anantharaman K."/>
            <person name="Brown C.T."/>
            <person name="Hug L.A."/>
            <person name="Sharon I."/>
            <person name="Castelle C.J."/>
            <person name="Probst A.J."/>
            <person name="Thomas B.C."/>
            <person name="Singh A."/>
            <person name="Wilkins M.J."/>
            <person name="Karaoz U."/>
            <person name="Brodie E.L."/>
            <person name="Williams K.H."/>
            <person name="Hubbard S.S."/>
            <person name="Banfield J.F."/>
        </authorList>
    </citation>
    <scope>NUCLEOTIDE SEQUENCE [LARGE SCALE GENOMIC DNA]</scope>
</reference>
<dbReference type="AlphaFoldDB" id="A0A1G1VNU7"/>
<dbReference type="InterPro" id="IPR010982">
    <property type="entry name" value="Lambda_DNA-bd_dom_sf"/>
</dbReference>
<organism evidence="2 3">
    <name type="scientific">Candidatus Chisholmbacteria bacterium RIFCSPHIGHO2_01_FULL_48_12</name>
    <dbReference type="NCBI Taxonomy" id="1797589"/>
    <lineage>
        <taxon>Bacteria</taxon>
        <taxon>Candidatus Chisholmiibacteriota</taxon>
    </lineage>
</organism>
<dbReference type="InterPro" id="IPR013783">
    <property type="entry name" value="Ig-like_fold"/>
</dbReference>
<dbReference type="Pfam" id="PF09136">
    <property type="entry name" value="Glucodextran_B"/>
    <property type="match status" value="1"/>
</dbReference>
<sequence length="209" mass="23112">MKTVGEILKQVRTDQGISVATVAAQTKIQIKYLRALEENKFDKLPAAAFVKGFVRAYARVIGKDPEGLLAIFRRDYDQNERGEIVPRGLVMGMPKKWRWTPTVTMVGVAVMVMTIFGAYLVFQLRTLSRPPILEVTAPTENAKVSRNVAVTGKSDRDATVTVNSKPLVVSDRGEWSETVLLSAGEHTLTIKATARNGKTRVVQRTVVVE</sequence>
<dbReference type="PANTHER" id="PTHR34475:SF1">
    <property type="entry name" value="CYTOSKELETON PROTEIN RODZ"/>
    <property type="match status" value="1"/>
</dbReference>
<dbReference type="InterPro" id="IPR050400">
    <property type="entry name" value="Bact_Cytoskel_RodZ"/>
</dbReference>
<evidence type="ECO:0008006" key="4">
    <source>
        <dbReference type="Google" id="ProtNLM"/>
    </source>
</evidence>
<dbReference type="PANTHER" id="PTHR34475">
    <property type="match status" value="1"/>
</dbReference>
<dbReference type="Proteomes" id="UP000177324">
    <property type="component" value="Unassembled WGS sequence"/>
</dbReference>
<dbReference type="Gene3D" id="2.60.40.10">
    <property type="entry name" value="Immunoglobulins"/>
    <property type="match status" value="1"/>
</dbReference>
<dbReference type="EMBL" id="MHCH01000034">
    <property type="protein sequence ID" value="OGY17055.1"/>
    <property type="molecule type" value="Genomic_DNA"/>
</dbReference>
<gene>
    <name evidence="2" type="ORF">A2784_04730</name>
</gene>
<feature type="transmembrane region" description="Helical" evidence="1">
    <location>
        <begin position="99"/>
        <end position="122"/>
    </location>
</feature>
<proteinExistence type="predicted"/>
<keyword evidence="1" id="KW-0472">Membrane</keyword>
<evidence type="ECO:0000313" key="2">
    <source>
        <dbReference type="EMBL" id="OGY17055.1"/>
    </source>
</evidence>
<comment type="caution">
    <text evidence="2">The sequence shown here is derived from an EMBL/GenBank/DDBJ whole genome shotgun (WGS) entry which is preliminary data.</text>
</comment>
<dbReference type="GO" id="GO:0003677">
    <property type="term" value="F:DNA binding"/>
    <property type="evidence" value="ECO:0007669"/>
    <property type="project" value="InterPro"/>
</dbReference>
<keyword evidence="1" id="KW-1133">Transmembrane helix</keyword>
<dbReference type="Gene3D" id="1.10.260.40">
    <property type="entry name" value="lambda repressor-like DNA-binding domains"/>
    <property type="match status" value="1"/>
</dbReference>
<dbReference type="Pfam" id="PF13413">
    <property type="entry name" value="HTH_25"/>
    <property type="match status" value="1"/>
</dbReference>
<evidence type="ECO:0000313" key="3">
    <source>
        <dbReference type="Proteomes" id="UP000177324"/>
    </source>
</evidence>